<dbReference type="EMBL" id="UGSG01000001">
    <property type="protein sequence ID" value="SUA75546.1"/>
    <property type="molecule type" value="Genomic_DNA"/>
</dbReference>
<dbReference type="EMBL" id="CABPSO010000007">
    <property type="protein sequence ID" value="VVE67249.1"/>
    <property type="molecule type" value="Genomic_DNA"/>
</dbReference>
<proteinExistence type="predicted"/>
<dbReference type="Proteomes" id="UP000254573">
    <property type="component" value="Unassembled WGS sequence"/>
</dbReference>
<sequence length="38" mass="4496">MREDGDKILMSHHLNAGTCFHVLSYNVRLVEMERWFGC</sequence>
<organism evidence="1 3">
    <name type="scientific">Pandoraea pnomenusa</name>
    <dbReference type="NCBI Taxonomy" id="93220"/>
    <lineage>
        <taxon>Bacteria</taxon>
        <taxon>Pseudomonadati</taxon>
        <taxon>Pseudomonadota</taxon>
        <taxon>Betaproteobacteria</taxon>
        <taxon>Burkholderiales</taxon>
        <taxon>Burkholderiaceae</taxon>
        <taxon>Pandoraea</taxon>
    </lineage>
</organism>
<evidence type="ECO:0000313" key="1">
    <source>
        <dbReference type="EMBL" id="SUA75546.1"/>
    </source>
</evidence>
<dbReference type="Proteomes" id="UP000361468">
    <property type="component" value="Unassembled WGS sequence"/>
</dbReference>
<protein>
    <submittedName>
        <fullName evidence="1">Uncharacterized protein</fullName>
    </submittedName>
</protein>
<reference evidence="1 3" key="1">
    <citation type="submission" date="2018-06" db="EMBL/GenBank/DDBJ databases">
        <authorList>
            <consortium name="Pathogen Informatics"/>
            <person name="Doyle S."/>
        </authorList>
    </citation>
    <scope>NUCLEOTIDE SEQUENCE [LARGE SCALE GENOMIC DNA]</scope>
    <source>
        <strain evidence="1 3">NCTC13160</strain>
    </source>
</reference>
<reference evidence="2 4" key="2">
    <citation type="submission" date="2019-08" db="EMBL/GenBank/DDBJ databases">
        <authorList>
            <person name="Peeters C."/>
        </authorList>
    </citation>
    <scope>NUCLEOTIDE SEQUENCE [LARGE SCALE GENOMIC DNA]</scope>
    <source>
        <strain evidence="2 4">LMG 31119</strain>
    </source>
</reference>
<keyword evidence="4" id="KW-1185">Reference proteome</keyword>
<evidence type="ECO:0000313" key="2">
    <source>
        <dbReference type="EMBL" id="VVE67249.1"/>
    </source>
</evidence>
<name>A0A378YEB1_9BURK</name>
<evidence type="ECO:0000313" key="3">
    <source>
        <dbReference type="Proteomes" id="UP000254573"/>
    </source>
</evidence>
<evidence type="ECO:0000313" key="4">
    <source>
        <dbReference type="Proteomes" id="UP000361468"/>
    </source>
</evidence>
<gene>
    <name evidence="1" type="ORF">NCTC13160_00897</name>
    <name evidence="2" type="ORF">PPN31119_02527</name>
</gene>
<dbReference type="AlphaFoldDB" id="A0A378YEB1"/>
<accession>A0A378YEB1</accession>